<reference evidence="1 2" key="1">
    <citation type="submission" date="2018-08" db="EMBL/GenBank/DDBJ databases">
        <title>Mucilaginibacter sp. MYSH2.</title>
        <authorList>
            <person name="Seo T."/>
        </authorList>
    </citation>
    <scope>NUCLEOTIDE SEQUENCE [LARGE SCALE GENOMIC DNA]</scope>
    <source>
        <strain evidence="1 2">MYSH2</strain>
    </source>
</reference>
<evidence type="ECO:0000313" key="2">
    <source>
        <dbReference type="Proteomes" id="UP000264217"/>
    </source>
</evidence>
<proteinExistence type="predicted"/>
<name>A0A372NXN3_9SPHI</name>
<dbReference type="OrthoDB" id="1412830at2"/>
<dbReference type="RefSeq" id="WP_117390360.1">
    <property type="nucleotide sequence ID" value="NZ_QWDC01000001.1"/>
</dbReference>
<organism evidence="1 2">
    <name type="scientific">Mucilaginibacter conchicola</name>
    <dbReference type="NCBI Taxonomy" id="2303333"/>
    <lineage>
        <taxon>Bacteria</taxon>
        <taxon>Pseudomonadati</taxon>
        <taxon>Bacteroidota</taxon>
        <taxon>Sphingobacteriia</taxon>
        <taxon>Sphingobacteriales</taxon>
        <taxon>Sphingobacteriaceae</taxon>
        <taxon>Mucilaginibacter</taxon>
    </lineage>
</organism>
<sequence>MKILIFFFSCVVALYCFSCHQQPKSKPVAVVKKNVDSSKLKTADTLHKVLIIEPDLRALVDELNYYLRANDSIAAFGYYDPKVYRLRKSEIDSLLKNDESAEAKGKVQGSSLNPYLQYYADSLLRKVLNNKAIVKYSLDSILDMAVAVSPDKRLFSLSYAANTGGSYKERRSYIHYRPAHAPVLNYYAEEQNTDSLIFNTDGFYYIDTISAKGGIKYLLFGTIQGCNSCLGEYVQLAHFKNGKAAIDFSYNIDHGLYSEEEAIEFDAKTKKISVNLVPTKDELFDCDCNTSDARAALHSGYSPKADSLDVSSKLKTAKFLKCIFRFNGNTFVLDKKQSRVPQ</sequence>
<protein>
    <submittedName>
        <fullName evidence="1">Uncharacterized protein</fullName>
    </submittedName>
</protein>
<dbReference type="EMBL" id="QWDC01000001">
    <property type="protein sequence ID" value="RFZ94802.1"/>
    <property type="molecule type" value="Genomic_DNA"/>
</dbReference>
<evidence type="ECO:0000313" key="1">
    <source>
        <dbReference type="EMBL" id="RFZ94802.1"/>
    </source>
</evidence>
<accession>A0A372NXN3</accession>
<comment type="caution">
    <text evidence="1">The sequence shown here is derived from an EMBL/GenBank/DDBJ whole genome shotgun (WGS) entry which is preliminary data.</text>
</comment>
<dbReference type="AlphaFoldDB" id="A0A372NXN3"/>
<keyword evidence="2" id="KW-1185">Reference proteome</keyword>
<dbReference type="Proteomes" id="UP000264217">
    <property type="component" value="Unassembled WGS sequence"/>
</dbReference>
<gene>
    <name evidence="1" type="ORF">D0C36_04505</name>
</gene>